<dbReference type="GO" id="GO:0046583">
    <property type="term" value="F:monoatomic cation efflux transmembrane transporter activity"/>
    <property type="evidence" value="ECO:0007669"/>
    <property type="project" value="TreeGrafter"/>
</dbReference>
<dbReference type="GO" id="GO:0032025">
    <property type="term" value="P:response to cobalt ion"/>
    <property type="evidence" value="ECO:0007669"/>
    <property type="project" value="TreeGrafter"/>
</dbReference>
<keyword evidence="5" id="KW-1003">Cell membrane</keyword>
<feature type="transmembrane region" description="Helical" evidence="13">
    <location>
        <begin position="153"/>
        <end position="172"/>
    </location>
</feature>
<keyword evidence="12" id="KW-0170">Cobalt</keyword>
<protein>
    <recommendedName>
        <fullName evidence="13">Nickel/cobalt efflux system</fullName>
    </recommendedName>
</protein>
<dbReference type="InterPro" id="IPR011541">
    <property type="entry name" value="Ni/Co_transpt_high_affinity"/>
</dbReference>
<evidence type="ECO:0000256" key="4">
    <source>
        <dbReference type="ARBA" id="ARBA00022448"/>
    </source>
</evidence>
<evidence type="ECO:0000256" key="12">
    <source>
        <dbReference type="ARBA" id="ARBA00023285"/>
    </source>
</evidence>
<comment type="function">
    <text evidence="1">Efflux system for nickel and cobalt.</text>
</comment>
<keyword evidence="7 13" id="KW-0812">Transmembrane</keyword>
<evidence type="ECO:0000256" key="1">
    <source>
        <dbReference type="ARBA" id="ARBA00002510"/>
    </source>
</evidence>
<organism evidence="15 16">
    <name type="scientific">Thalassobaculum litoreum DSM 18839</name>
    <dbReference type="NCBI Taxonomy" id="1123362"/>
    <lineage>
        <taxon>Bacteria</taxon>
        <taxon>Pseudomonadati</taxon>
        <taxon>Pseudomonadota</taxon>
        <taxon>Alphaproteobacteria</taxon>
        <taxon>Rhodospirillales</taxon>
        <taxon>Thalassobaculaceae</taxon>
        <taxon>Thalassobaculum</taxon>
    </lineage>
</organism>
<feature type="region of interest" description="Disordered" evidence="14">
    <location>
        <begin position="186"/>
        <end position="219"/>
    </location>
</feature>
<feature type="compositionally biased region" description="Basic and acidic residues" evidence="14">
    <location>
        <begin position="188"/>
        <end position="211"/>
    </location>
</feature>
<keyword evidence="9" id="KW-0406">Ion transport</keyword>
<dbReference type="InterPro" id="IPR051224">
    <property type="entry name" value="NiCoT_RcnA"/>
</dbReference>
<evidence type="ECO:0000256" key="7">
    <source>
        <dbReference type="ARBA" id="ARBA00022692"/>
    </source>
</evidence>
<evidence type="ECO:0000256" key="11">
    <source>
        <dbReference type="ARBA" id="ARBA00023136"/>
    </source>
</evidence>
<feature type="transmembrane region" description="Helical" evidence="13">
    <location>
        <begin position="73"/>
        <end position="93"/>
    </location>
</feature>
<feature type="transmembrane region" description="Helical" evidence="13">
    <location>
        <begin position="232"/>
        <end position="257"/>
    </location>
</feature>
<comment type="caution">
    <text evidence="15">The sequence shown here is derived from an EMBL/GenBank/DDBJ whole genome shotgun (WGS) entry which is preliminary data.</text>
</comment>
<proteinExistence type="inferred from homology"/>
<dbReference type="PANTHER" id="PTHR40659:SF1">
    <property type="entry name" value="NICKEL_COBALT EFFLUX SYSTEM RCNA"/>
    <property type="match status" value="1"/>
</dbReference>
<evidence type="ECO:0000256" key="13">
    <source>
        <dbReference type="RuleBase" id="RU362101"/>
    </source>
</evidence>
<name>A0A8G2BKF1_9PROT</name>
<feature type="transmembrane region" description="Helical" evidence="13">
    <location>
        <begin position="114"/>
        <end position="133"/>
    </location>
</feature>
<keyword evidence="16" id="KW-1185">Reference proteome</keyword>
<dbReference type="Proteomes" id="UP000198615">
    <property type="component" value="Unassembled WGS sequence"/>
</dbReference>
<keyword evidence="3" id="KW-0171">Cobalt transport</keyword>
<dbReference type="GO" id="GO:0010045">
    <property type="term" value="P:response to nickel cation"/>
    <property type="evidence" value="ECO:0007669"/>
    <property type="project" value="TreeGrafter"/>
</dbReference>
<dbReference type="GO" id="GO:0005886">
    <property type="term" value="C:plasma membrane"/>
    <property type="evidence" value="ECO:0007669"/>
    <property type="project" value="UniProtKB-SubCell"/>
</dbReference>
<evidence type="ECO:0000313" key="16">
    <source>
        <dbReference type="Proteomes" id="UP000198615"/>
    </source>
</evidence>
<feature type="transmembrane region" description="Helical" evidence="13">
    <location>
        <begin position="12"/>
        <end position="32"/>
    </location>
</feature>
<evidence type="ECO:0000256" key="14">
    <source>
        <dbReference type="SAM" id="MobiDB-lite"/>
    </source>
</evidence>
<evidence type="ECO:0000256" key="6">
    <source>
        <dbReference type="ARBA" id="ARBA00022596"/>
    </source>
</evidence>
<dbReference type="PANTHER" id="PTHR40659">
    <property type="entry name" value="NICKEL/COBALT EFFLUX SYSTEM RCNA"/>
    <property type="match status" value="1"/>
</dbReference>
<evidence type="ECO:0000256" key="10">
    <source>
        <dbReference type="ARBA" id="ARBA00023112"/>
    </source>
</evidence>
<keyword evidence="11 13" id="KW-0472">Membrane</keyword>
<evidence type="ECO:0000256" key="3">
    <source>
        <dbReference type="ARBA" id="ARBA00022426"/>
    </source>
</evidence>
<evidence type="ECO:0000256" key="9">
    <source>
        <dbReference type="ARBA" id="ARBA00023065"/>
    </source>
</evidence>
<feature type="transmembrane region" description="Helical" evidence="13">
    <location>
        <begin position="263"/>
        <end position="287"/>
    </location>
</feature>
<evidence type="ECO:0000313" key="15">
    <source>
        <dbReference type="EMBL" id="SDF78057.1"/>
    </source>
</evidence>
<keyword evidence="8 13" id="KW-1133">Transmembrane helix</keyword>
<dbReference type="EMBL" id="FNBW01000006">
    <property type="protein sequence ID" value="SDF78057.1"/>
    <property type="molecule type" value="Genomic_DNA"/>
</dbReference>
<gene>
    <name evidence="15" type="ORF">SAMN05660686_02343</name>
</gene>
<accession>A0A8G2BKF1</accession>
<feature type="transmembrane region" description="Helical" evidence="13">
    <location>
        <begin position="308"/>
        <end position="333"/>
    </location>
</feature>
<dbReference type="Pfam" id="PF03824">
    <property type="entry name" value="NicO"/>
    <property type="match status" value="1"/>
</dbReference>
<reference evidence="15 16" key="1">
    <citation type="submission" date="2016-10" db="EMBL/GenBank/DDBJ databases">
        <authorList>
            <person name="Varghese N."/>
            <person name="Submissions S."/>
        </authorList>
    </citation>
    <scope>NUCLEOTIDE SEQUENCE [LARGE SCALE GENOMIC DNA]</scope>
    <source>
        <strain evidence="15 16">DSM 18839</strain>
    </source>
</reference>
<comment type="subcellular location">
    <subcellularLocation>
        <location evidence="2 13">Cell membrane</location>
        <topology evidence="2 13">Multi-pass membrane protein</topology>
    </subcellularLocation>
</comment>
<keyword evidence="10" id="KW-0921">Nickel transport</keyword>
<keyword evidence="4 13" id="KW-0813">Transport</keyword>
<evidence type="ECO:0000256" key="5">
    <source>
        <dbReference type="ARBA" id="ARBA00022475"/>
    </source>
</evidence>
<dbReference type="RefSeq" id="WP_215906096.1">
    <property type="nucleotide sequence ID" value="NZ_FNBW01000006.1"/>
</dbReference>
<evidence type="ECO:0000256" key="8">
    <source>
        <dbReference type="ARBA" id="ARBA00022989"/>
    </source>
</evidence>
<comment type="similarity">
    <text evidence="13">Belongs to the NiCoT transporter (TC 2.A.52) family.</text>
</comment>
<dbReference type="GO" id="GO:0015099">
    <property type="term" value="F:nickel cation transmembrane transporter activity"/>
    <property type="evidence" value="ECO:0007669"/>
    <property type="project" value="UniProtKB-UniRule"/>
</dbReference>
<keyword evidence="6" id="KW-0533">Nickel</keyword>
<dbReference type="GO" id="GO:0006824">
    <property type="term" value="P:cobalt ion transport"/>
    <property type="evidence" value="ECO:0007669"/>
    <property type="project" value="UniProtKB-KW"/>
</dbReference>
<dbReference type="AlphaFoldDB" id="A0A8G2BKF1"/>
<sequence>MSSTELRMNPRLLLPAGGLVLLVGAAILLAFAPQFDLSIPYWSRIALEIQVIQRELHRGLAAAITAVREEGMVAAWTLVGLSFLYGIFHAAGPGHGKVVISTYLLTQESELKRGLILSLAAALVQGLVAILVVEATVRVLGLTMRQAEGVVPSLEAASYGLIALVGAGLVFARGRRLLRALAGSPAAHDPHHDAHDHHHDHPHDHAHDHAHCGHSHGPSREDLAAPLSLRGAAALVLSIGIRPCSGAVLVLVVAYSMGLRLTGIASVLAMSLGTAITVGVLAALSVFARDMARRLAARMPAHAGGLSLAAEGVAVLGGLAILVLGLLLLQAVLSAPAHPLR</sequence>
<evidence type="ECO:0000256" key="2">
    <source>
        <dbReference type="ARBA" id="ARBA00004651"/>
    </source>
</evidence>